<dbReference type="Proteomes" id="UP001222027">
    <property type="component" value="Unassembled WGS sequence"/>
</dbReference>
<organism evidence="2 3">
    <name type="scientific">Ensete ventricosum</name>
    <name type="common">Abyssinian banana</name>
    <name type="synonym">Musa ensete</name>
    <dbReference type="NCBI Taxonomy" id="4639"/>
    <lineage>
        <taxon>Eukaryota</taxon>
        <taxon>Viridiplantae</taxon>
        <taxon>Streptophyta</taxon>
        <taxon>Embryophyta</taxon>
        <taxon>Tracheophyta</taxon>
        <taxon>Spermatophyta</taxon>
        <taxon>Magnoliopsida</taxon>
        <taxon>Liliopsida</taxon>
        <taxon>Zingiberales</taxon>
        <taxon>Musaceae</taxon>
        <taxon>Ensete</taxon>
    </lineage>
</organism>
<dbReference type="EMBL" id="JAQQAF010000001">
    <property type="protein sequence ID" value="KAJ8512327.1"/>
    <property type="molecule type" value="Genomic_DNA"/>
</dbReference>
<accession>A0AAV8RYQ2</accession>
<evidence type="ECO:0008006" key="4">
    <source>
        <dbReference type="Google" id="ProtNLM"/>
    </source>
</evidence>
<comment type="caution">
    <text evidence="2">The sequence shown here is derived from an EMBL/GenBank/DDBJ whole genome shotgun (WGS) entry which is preliminary data.</text>
</comment>
<reference evidence="2 3" key="1">
    <citation type="submission" date="2022-12" db="EMBL/GenBank/DDBJ databases">
        <title>Chromosome-scale assembly of the Ensete ventricosum genome.</title>
        <authorList>
            <person name="Dussert Y."/>
            <person name="Stocks J."/>
            <person name="Wendawek A."/>
            <person name="Woldeyes F."/>
            <person name="Nichols R.A."/>
            <person name="Borrell J.S."/>
        </authorList>
    </citation>
    <scope>NUCLEOTIDE SEQUENCE [LARGE SCALE GENOMIC DNA]</scope>
    <source>
        <strain evidence="3">cv. Maze</strain>
        <tissue evidence="2">Seeds</tissue>
    </source>
</reference>
<proteinExistence type="inferred from homology"/>
<dbReference type="PANTHER" id="PTHR31175:SF120">
    <property type="entry name" value="OS09G0547100 PROTEIN"/>
    <property type="match status" value="1"/>
</dbReference>
<sequence length="218" mass="23712">MRSGSRGSSCDCSTAVVADKGHFVVYTMDDARFVLPLAFLKSRTVQELLNMSEEELGLPGDGPITLARSAVFMECILSLLNREMSGDVESDKVRSYVMVSPRKLVKMAGGAKISLLSGRNYGGGSSHRTSVARKGHFAAYTRDGRRFLIPMAYLNSSVFKELLRKSEEEFGLPVGDSSITLPCDAAYMEHVVASLRDASLKRWNKPCAAPFFPTGAAS</sequence>
<evidence type="ECO:0000313" key="3">
    <source>
        <dbReference type="Proteomes" id="UP001222027"/>
    </source>
</evidence>
<protein>
    <recommendedName>
        <fullName evidence="4">Auxin-responsive protein</fullName>
    </recommendedName>
</protein>
<name>A0AAV8RYQ2_ENSVE</name>
<comment type="similarity">
    <text evidence="1">Belongs to the ARG7 family.</text>
</comment>
<dbReference type="InterPro" id="IPR003676">
    <property type="entry name" value="SAUR_fam"/>
</dbReference>
<dbReference type="Pfam" id="PF02519">
    <property type="entry name" value="Auxin_inducible"/>
    <property type="match status" value="2"/>
</dbReference>
<dbReference type="AlphaFoldDB" id="A0AAV8RYQ2"/>
<gene>
    <name evidence="2" type="ORF">OPV22_002761</name>
</gene>
<dbReference type="GO" id="GO:0009733">
    <property type="term" value="P:response to auxin"/>
    <property type="evidence" value="ECO:0007669"/>
    <property type="project" value="InterPro"/>
</dbReference>
<keyword evidence="3" id="KW-1185">Reference proteome</keyword>
<evidence type="ECO:0000256" key="1">
    <source>
        <dbReference type="ARBA" id="ARBA00006974"/>
    </source>
</evidence>
<dbReference type="PANTHER" id="PTHR31175">
    <property type="entry name" value="AUXIN-RESPONSIVE FAMILY PROTEIN"/>
    <property type="match status" value="1"/>
</dbReference>
<evidence type="ECO:0000313" key="2">
    <source>
        <dbReference type="EMBL" id="KAJ8512327.1"/>
    </source>
</evidence>